<feature type="transmembrane region" description="Helical" evidence="3">
    <location>
        <begin position="140"/>
        <end position="159"/>
    </location>
</feature>
<name>A0A9D1M4N1_9PROT</name>
<dbReference type="InterPro" id="IPR014032">
    <property type="entry name" value="Peptidase_A24A_bac"/>
</dbReference>
<feature type="transmembrane region" description="Helical" evidence="3">
    <location>
        <begin position="86"/>
        <end position="102"/>
    </location>
</feature>
<dbReference type="Proteomes" id="UP000824107">
    <property type="component" value="Unassembled WGS sequence"/>
</dbReference>
<comment type="caution">
    <text evidence="5">The sequence shown here is derived from an EMBL/GenBank/DDBJ whole genome shotgun (WGS) entry which is preliminary data.</text>
</comment>
<dbReference type="PANTHER" id="PTHR30487">
    <property type="entry name" value="TYPE 4 PREPILIN-LIKE PROTEINS LEADER PEPTIDE-PROCESSING ENZYME"/>
    <property type="match status" value="1"/>
</dbReference>
<feature type="transmembrane region" description="Helical" evidence="3">
    <location>
        <begin position="180"/>
        <end position="202"/>
    </location>
</feature>
<dbReference type="Pfam" id="PF01478">
    <property type="entry name" value="Peptidase_A24"/>
    <property type="match status" value="1"/>
</dbReference>
<evidence type="ECO:0000313" key="6">
    <source>
        <dbReference type="Proteomes" id="UP000824107"/>
    </source>
</evidence>
<proteinExistence type="inferred from homology"/>
<evidence type="ECO:0000256" key="2">
    <source>
        <dbReference type="RuleBase" id="RU003793"/>
    </source>
</evidence>
<feature type="transmembrane region" description="Helical" evidence="3">
    <location>
        <begin position="114"/>
        <end position="134"/>
    </location>
</feature>
<comment type="similarity">
    <text evidence="1 2">Belongs to the peptidase A24 family.</text>
</comment>
<feature type="transmembrane region" description="Helical" evidence="3">
    <location>
        <begin position="61"/>
        <end position="80"/>
    </location>
</feature>
<feature type="transmembrane region" description="Helical" evidence="3">
    <location>
        <begin position="208"/>
        <end position="225"/>
    </location>
</feature>
<evidence type="ECO:0000259" key="4">
    <source>
        <dbReference type="Pfam" id="PF01478"/>
    </source>
</evidence>
<reference evidence="5" key="1">
    <citation type="submission" date="2020-10" db="EMBL/GenBank/DDBJ databases">
        <authorList>
            <person name="Gilroy R."/>
        </authorList>
    </citation>
    <scope>NUCLEOTIDE SEQUENCE</scope>
    <source>
        <strain evidence="5">ChiW3-316</strain>
    </source>
</reference>
<dbReference type="AlphaFoldDB" id="A0A9D1M4N1"/>
<dbReference type="GO" id="GO:0004190">
    <property type="term" value="F:aspartic-type endopeptidase activity"/>
    <property type="evidence" value="ECO:0007669"/>
    <property type="project" value="InterPro"/>
</dbReference>
<protein>
    <submittedName>
        <fullName evidence="5">Prepilin peptidase</fullName>
    </submittedName>
</protein>
<evidence type="ECO:0000313" key="5">
    <source>
        <dbReference type="EMBL" id="HIU53596.1"/>
    </source>
</evidence>
<evidence type="ECO:0000256" key="3">
    <source>
        <dbReference type="SAM" id="Phobius"/>
    </source>
</evidence>
<dbReference type="InterPro" id="IPR050882">
    <property type="entry name" value="Prepilin_peptidase/N-MTase"/>
</dbReference>
<gene>
    <name evidence="5" type="ORF">IAD20_05905</name>
</gene>
<keyword evidence="3" id="KW-0812">Transmembrane</keyword>
<reference evidence="5" key="2">
    <citation type="journal article" date="2021" name="PeerJ">
        <title>Extensive microbial diversity within the chicken gut microbiome revealed by metagenomics and culture.</title>
        <authorList>
            <person name="Gilroy R."/>
            <person name="Ravi A."/>
            <person name="Getino M."/>
            <person name="Pursley I."/>
            <person name="Horton D.L."/>
            <person name="Alikhan N.F."/>
            <person name="Baker D."/>
            <person name="Gharbi K."/>
            <person name="Hall N."/>
            <person name="Watson M."/>
            <person name="Adriaenssens E.M."/>
            <person name="Foster-Nyarko E."/>
            <person name="Jarju S."/>
            <person name="Secka A."/>
            <person name="Antonio M."/>
            <person name="Oren A."/>
            <person name="Chaudhuri R.R."/>
            <person name="La Ragione R."/>
            <person name="Hildebrand F."/>
            <person name="Pallen M.J."/>
        </authorList>
    </citation>
    <scope>NUCLEOTIDE SEQUENCE</scope>
    <source>
        <strain evidence="5">ChiW3-316</strain>
    </source>
</reference>
<keyword evidence="3" id="KW-1133">Transmembrane helix</keyword>
<dbReference type="GO" id="GO:0006465">
    <property type="term" value="P:signal peptide processing"/>
    <property type="evidence" value="ECO:0007669"/>
    <property type="project" value="TreeGrafter"/>
</dbReference>
<dbReference type="Gene3D" id="1.20.120.1220">
    <property type="match status" value="1"/>
</dbReference>
<keyword evidence="3" id="KW-0472">Membrane</keyword>
<evidence type="ECO:0000256" key="1">
    <source>
        <dbReference type="ARBA" id="ARBA00005801"/>
    </source>
</evidence>
<dbReference type="PANTHER" id="PTHR30487:SF0">
    <property type="entry name" value="PREPILIN LEADER PEPTIDASE_N-METHYLTRANSFERASE-RELATED"/>
    <property type="match status" value="1"/>
</dbReference>
<feature type="domain" description="Prepilin type IV endopeptidase peptidase" evidence="4">
    <location>
        <begin position="92"/>
        <end position="201"/>
    </location>
</feature>
<dbReference type="PRINTS" id="PR00864">
    <property type="entry name" value="PREPILNPTASE"/>
</dbReference>
<accession>A0A9D1M4N1</accession>
<dbReference type="EMBL" id="DVNC01000037">
    <property type="protein sequence ID" value="HIU53596.1"/>
    <property type="molecule type" value="Genomic_DNA"/>
</dbReference>
<dbReference type="GO" id="GO:0005886">
    <property type="term" value="C:plasma membrane"/>
    <property type="evidence" value="ECO:0007669"/>
    <property type="project" value="TreeGrafter"/>
</dbReference>
<organism evidence="5 6">
    <name type="scientific">Candidatus Scatocola faecipullorum</name>
    <dbReference type="NCBI Taxonomy" id="2840917"/>
    <lineage>
        <taxon>Bacteria</taxon>
        <taxon>Pseudomonadati</taxon>
        <taxon>Pseudomonadota</taxon>
        <taxon>Alphaproteobacteria</taxon>
        <taxon>Rhodospirillales</taxon>
        <taxon>Rhodospirillaceae</taxon>
        <taxon>Rhodospirillaceae incertae sedis</taxon>
        <taxon>Candidatus Scatocola</taxon>
    </lineage>
</organism>
<dbReference type="InterPro" id="IPR000045">
    <property type="entry name" value="Prepilin_IV_endopep_pep"/>
</dbReference>
<sequence length="226" mass="25197">MSYIFWGFLFGVLIPYMARRFAKFMPATAAYALYRLLWPVKTVSDERKRANPAYQKLMSAYVMRSLGYGIITAAISYAAYWQFGAAHLWWYLAFIWILLLLTEIDYKTMYLPDILTFPLLLAGFLYAVLVGVWVGPAESSIGAAAGYVLPVLASLFLVWKHKDVFGGGDIKLLSAAGAWLGVELLLYVILLSCLVFGIYALIRRQRAGAFGPAIAISAIIVAFCFN</sequence>